<sequence length="1474" mass="165772">MAQNMSWEFLGMPLVTHPPTESPALSISLKSDLATFLLICSGRLLPAVRDVCADIYGTNNTLMCLFLSSTNQTNKTDSQVCGFLFSFLTELLSDPCKTPSSRTVRSLEANCDYSQWQDGSKVSSSSVSTCSESNREGFINSVCMNMDLLKQLSIYNDWLLGFCAYYTNPGNICNYASWEPSLVPAMSVHFCWVSDSDQFVQYLCANLDVLQELKLNPDNAWLDPSCSTVAPTEAISPTLLQEICNYGEWQPDTAIPFIVTLCAENDRNGFSAYACQSLEILQQLQSNNPWLGNFCELYISTTLCKYSEWQEVLVHGIASPLILLCSQVDEKHFVPTVCSNVTFLLFLAQNANNSWLLNFCTDHMLDLQDKCNYTIWNSIDLNFTDMALCWLFDQEQMESYLLRDSVLLQQLKLNGPSELYCAGNSTGISFFTQWEGSPANSSLLISWAAHDSSSFKQHICNNSTLVTQLISNTKNNWIPTFCNEGSSNNFYACSAMTLSSLSSMCSNCSNTETDAIVLSVCANHDPLHTLEPSASSLNPNTPFYIWKLCTYGSWLNMSAPVFLMSFCWTFDPVNFTSFMCKNPQFCQKMLQNPDNCVALSDCPSPEGCQHADPDPVTVNNNSLYYWAQSDFYSFFHTICTNSSFLQVLTQNQNLSWVTVVCTNSSVPTEIPKLCSYNEWASAEFPIVSFCIINDTGNFLQSACNNPWIMQGISEGPALTLALSVCYNVSDANTLQTMLTWNMCNYSYSNAPSPFLVEFCWLYDKENFSQNLCANYSFLQLIKSQPENFFIQVDCVPPAPAVPFFNYSVTQCRYEQWHLTLVDISLLRFCANYDTKNFLITFSNNTGAPKANESLSHAWEVGLCFYQGWKNKNVHSFIVKVCWDFNKLNFTAGVCSNSSLLTELLQNPANLWLRPACNTHYNNSVEELVAPLCRYEKWGSLETQPGLLISFCKVYDTDNYIYNVSESQEKAFYNDSMVWWPMTGQVCGLNNLTNATIDYENIFICWLLERDIFLAKVCTYIDLLSSDPRTRWIKHLCKISSSFEPAVCLSEEDKTQLQWNCSADLSSVCPGNGLTVGSVMPLALCSMQNAGLTMDNASVSAVYMKAVDTTVILLLLLEEMQVLSLSGFDMIQTEILRAVLHYLTNDLFNSNQKKDLLCNFGNVLIQLAGDVVSPESWILIEEFFRLPLSDMIVCTSHLTSESVKVFLTNLSQNETSLQVPAEYYSLLVSSLLKYQVPFDLALFIELVPFLHYLDPDKMFSLLPPVYDNREALLALSRSAGSFSSDHKLALGLWLRNSTIFKNISCLTDVQEVSNLLPLLPLNTFQELNPDQVMQILPNLTVDLSPPYQRVILSKVLQAPNVTAKDMELLGPYICQADVQDLWQFQQNQDIFMVLNRSLLECVKQGELYPDSKMLDFLFGDVPWRQPQNLSWQSLSTLAPVLPSLGVTFLQRLRLDQVLPALAQVGSANFTPAQAC</sequence>
<dbReference type="KEGG" id="xtr:108646281"/>
<dbReference type="OrthoDB" id="8195838at2759"/>
<dbReference type="AGR" id="Xenbase:XB-GENE-29090771"/>
<dbReference type="InterPro" id="IPR048992">
    <property type="entry name" value="Stereocilin_LRR"/>
</dbReference>
<evidence type="ECO:0000313" key="3">
    <source>
        <dbReference type="RefSeq" id="XP_017948239.2"/>
    </source>
</evidence>
<dbReference type="RefSeq" id="XP_031755120.1">
    <property type="nucleotide sequence ID" value="XM_031899260.1"/>
</dbReference>
<evidence type="ECO:0000313" key="4">
    <source>
        <dbReference type="RefSeq" id="XP_031755120.1"/>
    </source>
</evidence>
<dbReference type="GeneID" id="108646281"/>
<gene>
    <name evidence="3 4 5" type="primary">LOC108646281</name>
</gene>
<name>A0A8J0SSQ3_XENTR</name>
<evidence type="ECO:0000313" key="5">
    <source>
        <dbReference type="Xenbase" id="XB-GENE-29090771"/>
    </source>
</evidence>
<evidence type="ECO:0000313" key="2">
    <source>
        <dbReference type="Proteomes" id="UP000008143"/>
    </source>
</evidence>
<protein>
    <submittedName>
        <fullName evidence="3 4">Uncharacterized protein LOC108646281</fullName>
    </submittedName>
</protein>
<dbReference type="Pfam" id="PF21058">
    <property type="entry name" value="Stereocilin"/>
    <property type="match status" value="1"/>
</dbReference>
<organism evidence="2 3">
    <name type="scientific">Xenopus tropicalis</name>
    <name type="common">Western clawed frog</name>
    <name type="synonym">Silurana tropicalis</name>
    <dbReference type="NCBI Taxonomy" id="8364"/>
    <lineage>
        <taxon>Eukaryota</taxon>
        <taxon>Metazoa</taxon>
        <taxon>Chordata</taxon>
        <taxon>Craniata</taxon>
        <taxon>Vertebrata</taxon>
        <taxon>Euteleostomi</taxon>
        <taxon>Amphibia</taxon>
        <taxon>Batrachia</taxon>
        <taxon>Anura</taxon>
        <taxon>Pipoidea</taxon>
        <taxon>Pipidae</taxon>
        <taxon>Xenopodinae</taxon>
        <taxon>Xenopus</taxon>
        <taxon>Silurana</taxon>
    </lineage>
</organism>
<proteinExistence type="predicted"/>
<feature type="domain" description="Stereocilin LRR" evidence="1">
    <location>
        <begin position="1130"/>
        <end position="1473"/>
    </location>
</feature>
<dbReference type="RefSeq" id="XP_017948239.2">
    <property type="nucleotide sequence ID" value="XM_018092750.2"/>
</dbReference>
<dbReference type="Proteomes" id="UP000008143">
    <property type="component" value="Chromosome 3"/>
</dbReference>
<dbReference type="Xenbase" id="XB-GENE-29090771">
    <property type="gene designation" value="LOC108646281"/>
</dbReference>
<reference evidence="3 4" key="1">
    <citation type="submission" date="2025-04" db="UniProtKB">
        <authorList>
            <consortium name="RefSeq"/>
        </authorList>
    </citation>
    <scope>IDENTIFICATION</scope>
    <source>
        <strain evidence="3 4">Nigerian</strain>
        <tissue evidence="3 4">Liver and blood</tissue>
    </source>
</reference>
<keyword evidence="2" id="KW-1185">Reference proteome</keyword>
<evidence type="ECO:0000259" key="1">
    <source>
        <dbReference type="Pfam" id="PF21058"/>
    </source>
</evidence>
<accession>A0A8J0SSQ3</accession>